<gene>
    <name evidence="3" type="ORF">CP500_013010</name>
</gene>
<feature type="region of interest" description="Disordered" evidence="1">
    <location>
        <begin position="143"/>
        <end position="203"/>
    </location>
</feature>
<feature type="compositionally biased region" description="Polar residues" evidence="1">
    <location>
        <begin position="44"/>
        <end position="64"/>
    </location>
</feature>
<feature type="domain" description="Beta-lactamase class A catalytic" evidence="2">
    <location>
        <begin position="295"/>
        <end position="505"/>
    </location>
</feature>
<keyword evidence="4" id="KW-1185">Reference proteome</keyword>
<sequence>MAERFPKRSILSVLSSISSTESGSEPPQSGKANQSSKSARRGSPKSQKPQPEVSTKATVPSTLPLQPLSTSRSRANSSASTNPPALNPPDFISNPQSAITGKKLGKSQTPQSKGRQSRKKDLAAIDLFDPGAYVENVSAIASNPNTQLIPPTTPTPRESPLQSPPSRIEDTETPPQVKKRPAPKPRPQASKKPRKRPASPSTPPLVYATRLLILGVGMAVICGTMLSVVNAVSRSGVSAQEQKTAIADGQKTQAESDSANATVANPPALQLNQELAALKTQVQALATENPTLTAGIFLVDLDSGSYLNFNGDTTFASASTIKVPILVAFFQAVDDGKVRLDQTLTLRAEDIVGGSGEMQDQAPGKKYSALEIARKMIVVSDNTATNMMIDLLGGAEVLNQHFATWGLRATVLNNKLPDLEGTNTTSPKDLINIIAQIDRGNLVSVKSRDRIFQIMQQTKNDSLLPKGLGAEAIIAHKTGNINTLLADAGMVDLPNGKRYLVAVMVKHPPETEKPAQSLIRDISRMSYRYLNDGEATVDSKVKIKN</sequence>
<evidence type="ECO:0000259" key="2">
    <source>
        <dbReference type="Pfam" id="PF13354"/>
    </source>
</evidence>
<dbReference type="OrthoDB" id="9775096at2"/>
<dbReference type="AlphaFoldDB" id="A0A2G4EZV0"/>
<dbReference type="GO" id="GO:0046677">
    <property type="term" value="P:response to antibiotic"/>
    <property type="evidence" value="ECO:0007669"/>
    <property type="project" value="InterPro"/>
</dbReference>
<reference evidence="3" key="1">
    <citation type="submission" date="2017-10" db="EMBL/GenBank/DDBJ databases">
        <title>Draft genome sequence of the planktic cyanobacteria Tychonema bourrellyi isolated from alpine lentic freshwater.</title>
        <authorList>
            <person name="Tett A."/>
            <person name="Armanini F."/>
            <person name="Asnicar F."/>
            <person name="Boscaini A."/>
            <person name="Pasolli E."/>
            <person name="Zolfo M."/>
            <person name="Donati C."/>
            <person name="Salmaso N."/>
            <person name="Segata N."/>
        </authorList>
    </citation>
    <scope>NUCLEOTIDE SEQUENCE</scope>
    <source>
        <strain evidence="3">FEM_GT703</strain>
    </source>
</reference>
<protein>
    <submittedName>
        <fullName evidence="3">Serine hydrolase</fullName>
    </submittedName>
</protein>
<dbReference type="Gene3D" id="3.40.710.10">
    <property type="entry name" value="DD-peptidase/beta-lactamase superfamily"/>
    <property type="match status" value="1"/>
</dbReference>
<dbReference type="InterPro" id="IPR012338">
    <property type="entry name" value="Beta-lactam/transpept-like"/>
</dbReference>
<dbReference type="Proteomes" id="UP000226442">
    <property type="component" value="Unassembled WGS sequence"/>
</dbReference>
<name>A0A2G4EZV0_9CYAN</name>
<proteinExistence type="predicted"/>
<dbReference type="EMBL" id="NXIB02000068">
    <property type="protein sequence ID" value="PHX55029.1"/>
    <property type="molecule type" value="Genomic_DNA"/>
</dbReference>
<organism evidence="3 4">
    <name type="scientific">Tychonema bourrellyi FEM_GT703</name>
    <dbReference type="NCBI Taxonomy" id="2040638"/>
    <lineage>
        <taxon>Bacteria</taxon>
        <taxon>Bacillati</taxon>
        <taxon>Cyanobacteriota</taxon>
        <taxon>Cyanophyceae</taxon>
        <taxon>Oscillatoriophycideae</taxon>
        <taxon>Oscillatoriales</taxon>
        <taxon>Microcoleaceae</taxon>
        <taxon>Tychonema</taxon>
    </lineage>
</organism>
<dbReference type="SUPFAM" id="SSF56601">
    <property type="entry name" value="beta-lactamase/transpeptidase-like"/>
    <property type="match status" value="1"/>
</dbReference>
<accession>A0A2G4EZV0</accession>
<dbReference type="Pfam" id="PF13354">
    <property type="entry name" value="Beta-lactamase2"/>
    <property type="match status" value="1"/>
</dbReference>
<dbReference type="InterPro" id="IPR045155">
    <property type="entry name" value="Beta-lactam_cat"/>
</dbReference>
<feature type="compositionally biased region" description="Low complexity" evidence="1">
    <location>
        <begin position="67"/>
        <end position="84"/>
    </location>
</feature>
<comment type="caution">
    <text evidence="3">The sequence shown here is derived from an EMBL/GenBank/DDBJ whole genome shotgun (WGS) entry which is preliminary data.</text>
</comment>
<evidence type="ECO:0000313" key="3">
    <source>
        <dbReference type="EMBL" id="PHX55029.1"/>
    </source>
</evidence>
<feature type="region of interest" description="Disordered" evidence="1">
    <location>
        <begin position="16"/>
        <end position="122"/>
    </location>
</feature>
<keyword evidence="3" id="KW-0378">Hydrolase</keyword>
<feature type="compositionally biased region" description="Low complexity" evidence="1">
    <location>
        <begin position="16"/>
        <end position="25"/>
    </location>
</feature>
<evidence type="ECO:0000256" key="1">
    <source>
        <dbReference type="SAM" id="MobiDB-lite"/>
    </source>
</evidence>
<dbReference type="RefSeq" id="WP_096828400.1">
    <property type="nucleotide sequence ID" value="NZ_NXIB02000068.1"/>
</dbReference>
<feature type="compositionally biased region" description="Basic residues" evidence="1">
    <location>
        <begin position="177"/>
        <end position="197"/>
    </location>
</feature>
<evidence type="ECO:0000313" key="4">
    <source>
        <dbReference type="Proteomes" id="UP000226442"/>
    </source>
</evidence>
<dbReference type="InterPro" id="IPR000871">
    <property type="entry name" value="Beta-lactam_class-A"/>
</dbReference>
<dbReference type="PANTHER" id="PTHR35333:SF4">
    <property type="entry name" value="SLR0121 PROTEIN"/>
    <property type="match status" value="1"/>
</dbReference>
<dbReference type="GO" id="GO:0030655">
    <property type="term" value="P:beta-lactam antibiotic catabolic process"/>
    <property type="evidence" value="ECO:0007669"/>
    <property type="project" value="InterPro"/>
</dbReference>
<feature type="compositionally biased region" description="Polar residues" evidence="1">
    <location>
        <begin position="26"/>
        <end position="37"/>
    </location>
</feature>
<dbReference type="GO" id="GO:0008800">
    <property type="term" value="F:beta-lactamase activity"/>
    <property type="evidence" value="ECO:0007669"/>
    <property type="project" value="InterPro"/>
</dbReference>
<dbReference type="PANTHER" id="PTHR35333">
    <property type="entry name" value="BETA-LACTAMASE"/>
    <property type="match status" value="1"/>
</dbReference>